<evidence type="ECO:0000313" key="2">
    <source>
        <dbReference type="EMBL" id="MBI9001737.1"/>
    </source>
</evidence>
<keyword evidence="3" id="KW-1185">Reference proteome</keyword>
<feature type="transmembrane region" description="Helical" evidence="1">
    <location>
        <begin position="12"/>
        <end position="30"/>
    </location>
</feature>
<proteinExistence type="predicted"/>
<dbReference type="EMBL" id="JAEIOT010000016">
    <property type="protein sequence ID" value="MBI9001737.1"/>
    <property type="molecule type" value="Genomic_DNA"/>
</dbReference>
<comment type="caution">
    <text evidence="2">The sequence shown here is derived from an EMBL/GenBank/DDBJ whole genome shotgun (WGS) entry which is preliminary data.</text>
</comment>
<reference evidence="2 3" key="1">
    <citation type="submission" date="2020-12" db="EMBL/GenBank/DDBJ databases">
        <title>Genome public.</title>
        <authorList>
            <person name="Sun Q."/>
        </authorList>
    </citation>
    <scope>NUCLEOTIDE SEQUENCE [LARGE SCALE GENOMIC DNA]</scope>
    <source>
        <strain evidence="2 3">CCM 8864</strain>
    </source>
</reference>
<organism evidence="2 3">
    <name type="scientific">Corynebacterium marambiense</name>
    <dbReference type="NCBI Taxonomy" id="2765364"/>
    <lineage>
        <taxon>Bacteria</taxon>
        <taxon>Bacillati</taxon>
        <taxon>Actinomycetota</taxon>
        <taxon>Actinomycetes</taxon>
        <taxon>Mycobacteriales</taxon>
        <taxon>Corynebacteriaceae</taxon>
        <taxon>Corynebacterium</taxon>
    </lineage>
</organism>
<keyword evidence="1" id="KW-1133">Transmembrane helix</keyword>
<protein>
    <recommendedName>
        <fullName evidence="4">Cyd operon protein YbgE</fullName>
    </recommendedName>
</protein>
<gene>
    <name evidence="2" type="ORF">JDV76_12310</name>
</gene>
<evidence type="ECO:0000313" key="3">
    <source>
        <dbReference type="Proteomes" id="UP000625574"/>
    </source>
</evidence>
<keyword evidence="1" id="KW-0472">Membrane</keyword>
<sequence length="92" mass="10010">MAHISSTHGRWLRTVIITTAGIGIVLPWIIGFTSFSGPLVDNSMAISIVLGAISVMVSVVAKQYRWIPLGLLSMMAPFLTVLLVTVFYGFTR</sequence>
<dbReference type="Proteomes" id="UP000625574">
    <property type="component" value="Unassembled WGS sequence"/>
</dbReference>
<name>A0ABS0W2A7_9CORY</name>
<evidence type="ECO:0008006" key="4">
    <source>
        <dbReference type="Google" id="ProtNLM"/>
    </source>
</evidence>
<feature type="transmembrane region" description="Helical" evidence="1">
    <location>
        <begin position="42"/>
        <end position="61"/>
    </location>
</feature>
<accession>A0ABS0W2A7</accession>
<feature type="transmembrane region" description="Helical" evidence="1">
    <location>
        <begin position="68"/>
        <end position="90"/>
    </location>
</feature>
<dbReference type="RefSeq" id="WP_198737192.1">
    <property type="nucleotide sequence ID" value="NZ_JAEIOT010000016.1"/>
</dbReference>
<keyword evidence="1" id="KW-0812">Transmembrane</keyword>
<evidence type="ECO:0000256" key="1">
    <source>
        <dbReference type="SAM" id="Phobius"/>
    </source>
</evidence>